<gene>
    <name evidence="1" type="ORF">RDB_LOCUS62687</name>
</gene>
<evidence type="ECO:0008006" key="3">
    <source>
        <dbReference type="Google" id="ProtNLM"/>
    </source>
</evidence>
<dbReference type="AlphaFoldDB" id="A0A8H3C239"/>
<dbReference type="Gene3D" id="3.90.640.10">
    <property type="entry name" value="Actin, Chain A, domain 4"/>
    <property type="match status" value="1"/>
</dbReference>
<dbReference type="CDD" id="cd10170">
    <property type="entry name" value="ASKHA_NBD_HSP70"/>
    <property type="match status" value="1"/>
</dbReference>
<dbReference type="OrthoDB" id="1859733at2759"/>
<accession>A0A8H3C239</accession>
<evidence type="ECO:0000313" key="1">
    <source>
        <dbReference type="EMBL" id="CAE6471138.1"/>
    </source>
</evidence>
<dbReference type="SUPFAM" id="SSF53067">
    <property type="entry name" value="Actin-like ATPase domain"/>
    <property type="match status" value="2"/>
</dbReference>
<evidence type="ECO:0000313" key="2">
    <source>
        <dbReference type="Proteomes" id="UP000663850"/>
    </source>
</evidence>
<organism evidence="1 2">
    <name type="scientific">Rhizoctonia solani</name>
    <dbReference type="NCBI Taxonomy" id="456999"/>
    <lineage>
        <taxon>Eukaryota</taxon>
        <taxon>Fungi</taxon>
        <taxon>Dikarya</taxon>
        <taxon>Basidiomycota</taxon>
        <taxon>Agaricomycotina</taxon>
        <taxon>Agaricomycetes</taxon>
        <taxon>Cantharellales</taxon>
        <taxon>Ceratobasidiaceae</taxon>
        <taxon>Rhizoctonia</taxon>
    </lineage>
</organism>
<dbReference type="EMBL" id="CAJMWZ010003199">
    <property type="protein sequence ID" value="CAE6471138.1"/>
    <property type="molecule type" value="Genomic_DNA"/>
</dbReference>
<proteinExistence type="predicted"/>
<protein>
    <recommendedName>
        <fullName evidence="3">Heat shock 70 kDa protein 12A</fullName>
    </recommendedName>
</protein>
<dbReference type="InterPro" id="IPR043129">
    <property type="entry name" value="ATPase_NBD"/>
</dbReference>
<sequence length="604" mass="67796">MKVYAPEVWTGPPKIILGIDIGATQSAVSFSYLHPGGPHHVIRVTEWPGQPAHTGQGRVPTLIWYDKYKKPVSFGAEALLPEVEEEAEDNGWQRVSLFKLHLHPEAVTKANKLMMPPLIDGLSLLTIYTDFLRYLLEHIKNFFPNKVLDGRNVWEACHRDMTIVLTHPNGWSFQEQSTLRQAAINAGYISDIKANSNVVFVSEAEASTHFCLFDSDLYTRLEANVTFVVCDAGGSTVDTTAYRVVSTKPIFQIEEIKSSACTQAGGVFIDDAFRVHLLPILDRIAYDEDSRKRYLRTGVTHFEENAKRAFEFENIVKNYRVTLGTGRLVYQQSRIRQGSMTLDGHTIQGFFDYSARQTVASILQQMERGCKHLFLVGGFGESRYLRKVVESELLAAGHSCSVHVTNDPYAKAVADGAVVWYGHNSVTSRATRMSYGVTIQVKYDPYDPEHQGRKSYLDATGQYKVHGVWSEIAKKDTIMKVDGAIRRRLHYTFKDPNPPPDKFKLSIPLLAIADSEDTMDKYRWSRNKNGCLAKGFEQICTVTADLSGLQGALTKRISTRVYYQLDFSVALQFGGTEINASIEWTEKARKSSNWSGNFGGDLAS</sequence>
<dbReference type="Gene3D" id="3.30.420.40">
    <property type="match status" value="2"/>
</dbReference>
<name>A0A8H3C239_9AGAM</name>
<comment type="caution">
    <text evidence="1">The sequence shown here is derived from an EMBL/GenBank/DDBJ whole genome shotgun (WGS) entry which is preliminary data.</text>
</comment>
<dbReference type="PANTHER" id="PTHR14187:SF5">
    <property type="entry name" value="HEAT SHOCK 70 KDA PROTEIN 12A"/>
    <property type="match status" value="1"/>
</dbReference>
<dbReference type="PANTHER" id="PTHR14187">
    <property type="entry name" value="ALPHA KINASE/ELONGATION FACTOR 2 KINASE"/>
    <property type="match status" value="1"/>
</dbReference>
<reference evidence="1" key="1">
    <citation type="submission" date="2021-01" db="EMBL/GenBank/DDBJ databases">
        <authorList>
            <person name="Kaushik A."/>
        </authorList>
    </citation>
    <scope>NUCLEOTIDE SEQUENCE</scope>
    <source>
        <strain evidence="1">Type strain: AG8-Rh-89/</strain>
    </source>
</reference>
<dbReference type="Proteomes" id="UP000663850">
    <property type="component" value="Unassembled WGS sequence"/>
</dbReference>